<dbReference type="Proteomes" id="UP001617427">
    <property type="component" value="Unassembled WGS sequence"/>
</dbReference>
<dbReference type="InterPro" id="IPR019690">
    <property type="entry name" value="DUF2569"/>
</dbReference>
<protein>
    <submittedName>
        <fullName evidence="2">DUF2569 family protein</fullName>
    </submittedName>
</protein>
<dbReference type="Pfam" id="PF10754">
    <property type="entry name" value="DUF2569"/>
    <property type="match status" value="1"/>
</dbReference>
<proteinExistence type="predicted"/>
<keyword evidence="1" id="KW-0472">Membrane</keyword>
<organism evidence="2 3">
    <name type="scientific">Herbaspirillum chlorophenolicum</name>
    <dbReference type="NCBI Taxonomy" id="211589"/>
    <lineage>
        <taxon>Bacteria</taxon>
        <taxon>Pseudomonadati</taxon>
        <taxon>Pseudomonadota</taxon>
        <taxon>Betaproteobacteria</taxon>
        <taxon>Burkholderiales</taxon>
        <taxon>Oxalobacteraceae</taxon>
        <taxon>Herbaspirillum</taxon>
    </lineage>
</organism>
<sequence>MNGIQEDEKNPLGGWFILTVIVVLIVWPIAGFAMFHSRMVGAEAYFSELTRRSGYVFLSLSIWWMFLITSALQVIAGWRLIYHRRWSSIRFALFAIWIAGPGFVVVKFLSFAWSMGTLITVDRAMFVSQLLVAAIIAGVWTWYLLKSDRVRTWYGALR</sequence>
<feature type="transmembrane region" description="Helical" evidence="1">
    <location>
        <begin position="12"/>
        <end position="35"/>
    </location>
</feature>
<keyword evidence="1" id="KW-0812">Transmembrane</keyword>
<reference evidence="2 3" key="1">
    <citation type="submission" date="2024-10" db="EMBL/GenBank/DDBJ databases">
        <title>The Natural Products Discovery Center: Release of the First 8490 Sequenced Strains for Exploring Actinobacteria Biosynthetic Diversity.</title>
        <authorList>
            <person name="Kalkreuter E."/>
            <person name="Kautsar S.A."/>
            <person name="Yang D."/>
            <person name="Bader C.D."/>
            <person name="Teijaro C.N."/>
            <person name="Fluegel L."/>
            <person name="Davis C.M."/>
            <person name="Simpson J.R."/>
            <person name="Lauterbach L."/>
            <person name="Steele A.D."/>
            <person name="Gui C."/>
            <person name="Meng S."/>
            <person name="Li G."/>
            <person name="Viehrig K."/>
            <person name="Ye F."/>
            <person name="Su P."/>
            <person name="Kiefer A.F."/>
            <person name="Nichols A."/>
            <person name="Cepeda A.J."/>
            <person name="Yan W."/>
            <person name="Fan B."/>
            <person name="Jiang Y."/>
            <person name="Adhikari A."/>
            <person name="Zheng C.-J."/>
            <person name="Schuster L."/>
            <person name="Cowan T.M."/>
            <person name="Smanski M.J."/>
            <person name="Chevrette M.G."/>
            <person name="De Carvalho L.P.S."/>
            <person name="Shen B."/>
        </authorList>
    </citation>
    <scope>NUCLEOTIDE SEQUENCE [LARGE SCALE GENOMIC DNA]</scope>
    <source>
        <strain evidence="2 3">NPDC087045</strain>
    </source>
</reference>
<gene>
    <name evidence="2" type="ORF">ACIPEN_06335</name>
</gene>
<keyword evidence="3" id="KW-1185">Reference proteome</keyword>
<name>A0ABW8EY01_9BURK</name>
<feature type="transmembrane region" description="Helical" evidence="1">
    <location>
        <begin position="55"/>
        <end position="79"/>
    </location>
</feature>
<feature type="transmembrane region" description="Helical" evidence="1">
    <location>
        <begin position="91"/>
        <end position="113"/>
    </location>
</feature>
<dbReference type="RefSeq" id="WP_402699003.1">
    <property type="nucleotide sequence ID" value="NZ_JBIUZV010000003.1"/>
</dbReference>
<accession>A0ABW8EY01</accession>
<evidence type="ECO:0000313" key="2">
    <source>
        <dbReference type="EMBL" id="MFJ3045427.1"/>
    </source>
</evidence>
<dbReference type="EMBL" id="JBIUZV010000003">
    <property type="protein sequence ID" value="MFJ3045427.1"/>
    <property type="molecule type" value="Genomic_DNA"/>
</dbReference>
<feature type="transmembrane region" description="Helical" evidence="1">
    <location>
        <begin position="125"/>
        <end position="145"/>
    </location>
</feature>
<comment type="caution">
    <text evidence="2">The sequence shown here is derived from an EMBL/GenBank/DDBJ whole genome shotgun (WGS) entry which is preliminary data.</text>
</comment>
<evidence type="ECO:0000256" key="1">
    <source>
        <dbReference type="SAM" id="Phobius"/>
    </source>
</evidence>
<keyword evidence="1" id="KW-1133">Transmembrane helix</keyword>
<evidence type="ECO:0000313" key="3">
    <source>
        <dbReference type="Proteomes" id="UP001617427"/>
    </source>
</evidence>